<evidence type="ECO:0000313" key="1">
    <source>
        <dbReference type="EMBL" id="WPX09528.1"/>
    </source>
</evidence>
<dbReference type="EMBL" id="CP139957">
    <property type="protein sequence ID" value="WPX09528.1"/>
    <property type="molecule type" value="Genomic_DNA"/>
</dbReference>
<reference evidence="1 2" key="1">
    <citation type="submission" date="2023-12" db="EMBL/GenBank/DDBJ databases">
        <authorList>
            <person name="Manesh M.J.H."/>
            <person name="Bing R.G."/>
            <person name="Willard D.J."/>
            <person name="Kelly R.M."/>
        </authorList>
    </citation>
    <scope>NUCLEOTIDE SEQUENCE [LARGE SCALE GENOMIC DNA]</scope>
    <source>
        <strain evidence="1 2">DSM 8977</strain>
    </source>
</reference>
<evidence type="ECO:0000313" key="2">
    <source>
        <dbReference type="Proteomes" id="UP001322744"/>
    </source>
</evidence>
<keyword evidence="2" id="KW-1185">Reference proteome</keyword>
<protein>
    <submittedName>
        <fullName evidence="1">Uncharacterized protein</fullName>
    </submittedName>
</protein>
<dbReference type="RefSeq" id="WP_268748661.1">
    <property type="nucleotide sequence ID" value="NZ_CP139957.1"/>
</dbReference>
<accession>A0ABZ0U470</accession>
<name>A0ABZ0U470_9FIRM</name>
<gene>
    <name evidence="1" type="ORF">SOJ16_000750</name>
</gene>
<organism evidence="1 2">
    <name type="scientific">Anaerocellum danielii</name>
    <dbReference type="NCBI Taxonomy" id="1387557"/>
    <lineage>
        <taxon>Bacteria</taxon>
        <taxon>Bacillati</taxon>
        <taxon>Bacillota</taxon>
        <taxon>Bacillota incertae sedis</taxon>
        <taxon>Caldicellulosiruptorales</taxon>
        <taxon>Caldicellulosiruptoraceae</taxon>
        <taxon>Anaerocellum</taxon>
    </lineage>
</organism>
<dbReference type="Proteomes" id="UP001322744">
    <property type="component" value="Chromosome"/>
</dbReference>
<proteinExistence type="predicted"/>
<sequence length="43" mass="4472">MELPAFKATQKAACAACTLPGLVLNPLMVSFPVCVPIQVAILT</sequence>